<comment type="caution">
    <text evidence="1">The sequence shown here is derived from an EMBL/GenBank/DDBJ whole genome shotgun (WGS) entry which is preliminary data.</text>
</comment>
<dbReference type="Proteomes" id="UP000004382">
    <property type="component" value="Unassembled WGS sequence"/>
</dbReference>
<evidence type="ECO:0000313" key="1">
    <source>
        <dbReference type="EMBL" id="EHP91893.1"/>
    </source>
</evidence>
<name>H1KKP2_METEX</name>
<dbReference type="AlphaFoldDB" id="H1KKP2"/>
<protein>
    <submittedName>
        <fullName evidence="1">Uncharacterized protein</fullName>
    </submittedName>
</protein>
<organism evidence="1 2">
    <name type="scientific">Methylorubrum extorquens DSM 13060</name>
    <dbReference type="NCBI Taxonomy" id="882800"/>
    <lineage>
        <taxon>Bacteria</taxon>
        <taxon>Pseudomonadati</taxon>
        <taxon>Pseudomonadota</taxon>
        <taxon>Alphaproteobacteria</taxon>
        <taxon>Hyphomicrobiales</taxon>
        <taxon>Methylobacteriaceae</taxon>
        <taxon>Methylorubrum</taxon>
    </lineage>
</organism>
<reference evidence="1 2" key="1">
    <citation type="submission" date="2011-09" db="EMBL/GenBank/DDBJ databases">
        <title>The draft genome of Methylobacterium extorquens DSM 13060.</title>
        <authorList>
            <consortium name="US DOE Joint Genome Institute (JGI-PGF)"/>
            <person name="Lucas S."/>
            <person name="Han J."/>
            <person name="Lapidus A."/>
            <person name="Cheng J.-F."/>
            <person name="Goodwin L."/>
            <person name="Pitluck S."/>
            <person name="Peters L."/>
            <person name="Land M.L."/>
            <person name="Hauser L."/>
            <person name="Koskimaki J."/>
            <person name="Halonen O."/>
            <person name="Pirttila A."/>
            <person name="Frank C."/>
            <person name="Woyke T.J."/>
        </authorList>
    </citation>
    <scope>NUCLEOTIDE SEQUENCE [LARGE SCALE GENOMIC DNA]</scope>
    <source>
        <strain evidence="1 2">DSM 13060</strain>
    </source>
</reference>
<dbReference type="EMBL" id="AGJK01000086">
    <property type="protein sequence ID" value="EHP91893.1"/>
    <property type="molecule type" value="Genomic_DNA"/>
</dbReference>
<gene>
    <name evidence="1" type="ORF">MetexDRAFT_3204</name>
</gene>
<dbReference type="PATRIC" id="fig|882800.3.peg.3160"/>
<dbReference type="RefSeq" id="WP_003601149.1">
    <property type="nucleotide sequence ID" value="NZ_AGJK01000086.1"/>
</dbReference>
<proteinExistence type="predicted"/>
<accession>H1KKP2</accession>
<evidence type="ECO:0000313" key="2">
    <source>
        <dbReference type="Proteomes" id="UP000004382"/>
    </source>
</evidence>
<sequence length="111" mass="12032">MGEERQELLDAFYHQHGPCCAGCDWWHSLNSRAGECRRTAMIPGADRPAPLGIVGASLALGAGHAMTPREHVCGEFKDGFDWRGLPPAYLRRIGAPTALIAQAQEGPRHGE</sequence>